<dbReference type="KEGG" id="cnc:CNE_BB1p06850"/>
<dbReference type="EMBL" id="CP002879">
    <property type="protein sequence ID" value="AEI82105.1"/>
    <property type="molecule type" value="Genomic_DNA"/>
</dbReference>
<keyword evidence="1" id="KW-0614">Plasmid</keyword>
<dbReference type="Proteomes" id="UP000006798">
    <property type="component" value="Plasmid pBB1"/>
</dbReference>
<reference evidence="1 2" key="1">
    <citation type="journal article" date="2011" name="J. Bacteriol.">
        <title>Complete genome sequence of the type strain Cupriavidus necator N-1.</title>
        <authorList>
            <person name="Poehlein A."/>
            <person name="Kusian B."/>
            <person name="Friedrich B."/>
            <person name="Daniel R."/>
            <person name="Bowien B."/>
        </authorList>
    </citation>
    <scope>NUCLEOTIDE SEQUENCE [LARGE SCALE GENOMIC DNA]</scope>
    <source>
        <strain evidence="2">ATCC 43291 / DSM 13513 / CCUG 52238 / LMG 8453 / N-1</strain>
        <plasmid evidence="1 2">pBB1</plasmid>
    </source>
</reference>
<dbReference type="SUPFAM" id="SSF52540">
    <property type="entry name" value="P-loop containing nucleoside triphosphate hydrolases"/>
    <property type="match status" value="1"/>
</dbReference>
<sequence>MATRNRDDFTQKTVLEIAKRAGWLCSFPGCRRATVGATADDNNKAINVGTASHICAAARGGPRYDEKMSSAERSATTNGIWMCRDHGTAIDSTDSKFTVNELRMWKREAEDDARRRVLYGEGIPQGAATKTDAGERLKVAAVADLEVFRRTAKWPSTSVPLTLEVQGFEESVTTRALASAVTSLEDLILVAPPGMGKTSTLFQVAESMLADATGTPVFVSLGDWATEDLDFLSSILRRPAFHGISEADFREVAGQPGVALLLDGWNELDSNSRKRARVQLETLKAQLPELGVMVSTRKQTMDVPLDGLVVELLPLNETQQMEIATAVKGEEGEKIVDRAWRTPHVRQLITTPLYVTALLSLPEGAEFPMTKEEILRGFVAAHERNHANAEALQAVVEGFQLQYLEGLAVFGARSAQPSISDNQARRSVSETSSVLFDDGQIAARPGPADVLGVLVNHHVLMRLGDTAGFSFQHHQFQEWYASHHVERRMLEAASDGKARESLKTEILDAPSWEESIYFAVERLARGDKQQQEACVNAIFAAFEVDPILAAEMIFRSTDEIWNQVGTPAQDFASRWHTPGKVDRAVRFMLTSGRAEFFDAIWPLISHEDDQISLRALRNCQRFRVSVIGKDAEAKIRGLSKNSRENLLYEIAIRSGIDGMDLASAVAKADPDPGVQASIAEAFAFRRADRHVAEVLANAGEETFDLVAKKSILDDVSDASVKTRMEEAIGRRASKGESPAEQLRGILAKHGDEDRSDDVVGIVEAMDDAKDDALVNQARLRYPIAVALGVLARVRAGKALFYVADTLLSEANLSLEDNELVELVIAPEIDESRANAAACVLGPTVTGRVVDAYLEAWALFSRGQTDDVARARVIGLEQRLLHVPLGSLIDAIGARAAAAGNEQLATFADLLAHRIRDSNESAGTPDAGLLERVRDFVVDWGARMLATGASRTQVAHVAILASRAPSDRLLDTLRAMLDDNLRRLRDFRSQAEANGWSQDDATNEARSPHTSEYQWAFTAIKTPETSSLMREYLQDDDLAETAAQILATHWRDTNEPEAPRRQNCCRVT</sequence>
<dbReference type="InterPro" id="IPR027417">
    <property type="entry name" value="P-loop_NTPase"/>
</dbReference>
<dbReference type="AlphaFoldDB" id="F8GXN5"/>
<evidence type="ECO:0008006" key="3">
    <source>
        <dbReference type="Google" id="ProtNLM"/>
    </source>
</evidence>
<proteinExistence type="predicted"/>
<gene>
    <name evidence="1" type="ordered locus">CNE_BB1p06850</name>
</gene>
<dbReference type="Gene3D" id="3.40.50.300">
    <property type="entry name" value="P-loop containing nucleotide triphosphate hydrolases"/>
    <property type="match status" value="1"/>
</dbReference>
<geneLocation type="plasmid" evidence="1 2">
    <name>pBB1</name>
</geneLocation>
<evidence type="ECO:0000313" key="2">
    <source>
        <dbReference type="Proteomes" id="UP000006798"/>
    </source>
</evidence>
<name>F8GXN5_CUPNN</name>
<accession>F8GXN5</accession>
<dbReference type="HOGENOM" id="CLU_004599_0_0_4"/>
<evidence type="ECO:0000313" key="1">
    <source>
        <dbReference type="EMBL" id="AEI82105.1"/>
    </source>
</evidence>
<protein>
    <recommendedName>
        <fullName evidence="3">NACHT domain-containing protein</fullName>
    </recommendedName>
</protein>
<organism evidence="1 2">
    <name type="scientific">Cupriavidus necator (strain ATCC 43291 / DSM 13513 / CCUG 52238 / LMG 8453 / N-1)</name>
    <name type="common">Ralstonia eutropha</name>
    <dbReference type="NCBI Taxonomy" id="1042878"/>
    <lineage>
        <taxon>Bacteria</taxon>
        <taxon>Pseudomonadati</taxon>
        <taxon>Pseudomonadota</taxon>
        <taxon>Betaproteobacteria</taxon>
        <taxon>Burkholderiales</taxon>
        <taxon>Burkholderiaceae</taxon>
        <taxon>Cupriavidus</taxon>
    </lineage>
</organism>